<reference evidence="2" key="1">
    <citation type="journal article" date="2015" name="Environ. Microbiol.">
        <title>Plasmids from the gut microbiome of cabbage root fly larvae encode SaxA that catalyses the conversion of the plant toxin 2-phenylethyl isothiocyanate.</title>
        <authorList>
            <person name="Welte C.U."/>
            <person name="de Graaf R.M."/>
            <person name="van den Bosch T.J."/>
            <person name="Op den Camp H.J."/>
            <person name="van Dam N.M."/>
            <person name="Jetten M.S."/>
        </authorList>
    </citation>
    <scope>NUCLEOTIDE SEQUENCE</scope>
    <source>
        <plasmid evidence="2">Drgb2</plasmid>
    </source>
</reference>
<dbReference type="EMBL" id="KT351733">
    <property type="protein sequence ID" value="ALG88448.1"/>
    <property type="molecule type" value="Genomic_DNA"/>
</dbReference>
<keyword evidence="2" id="KW-0614">Plasmid</keyword>
<evidence type="ECO:0000313" key="2">
    <source>
        <dbReference type="EMBL" id="ALG88448.1"/>
    </source>
</evidence>
<dbReference type="Pfam" id="PF13700">
    <property type="entry name" value="DUF4158"/>
    <property type="match status" value="1"/>
</dbReference>
<organism evidence="2">
    <name type="scientific">Pectobacterium carotovorum</name>
    <name type="common">Erwinia carotovora</name>
    <dbReference type="NCBI Taxonomy" id="554"/>
    <lineage>
        <taxon>Bacteria</taxon>
        <taxon>Pseudomonadati</taxon>
        <taxon>Pseudomonadota</taxon>
        <taxon>Gammaproteobacteria</taxon>
        <taxon>Enterobacterales</taxon>
        <taxon>Pectobacteriaceae</taxon>
        <taxon>Pectobacterium</taxon>
    </lineage>
</organism>
<dbReference type="AlphaFoldDB" id="A0A0N9NLH3"/>
<proteinExistence type="predicted"/>
<name>A0A0N9NLH3_PECCA</name>
<protein>
    <submittedName>
        <fullName evidence="2">Transposase, TnpA family</fullName>
    </submittedName>
</protein>
<dbReference type="InterPro" id="IPR025296">
    <property type="entry name" value="DUF4158"/>
</dbReference>
<feature type="domain" description="DUF4158" evidence="1">
    <location>
        <begin position="5"/>
        <end position="171"/>
    </location>
</feature>
<evidence type="ECO:0000259" key="1">
    <source>
        <dbReference type="Pfam" id="PF13700"/>
    </source>
</evidence>
<geneLocation type="plasmid" evidence="2">
    <name>Drgb2</name>
</geneLocation>
<sequence length="192" mass="22502">MPVDFLTNEQKHSYGQFSGEPNDIQLARYFHLDETDLAFIALRRGEHNRFGVALQLGCVRFLGTFLTDLSQVLVNAQWFVARQLNITDIDILSGYSQRETTRREHTALIRNQFGYREFTWPWSFRLSRLLYSRSWISNERPSLLFDLATGWLIQHKILLPGASTLTRLISQIRDRAENRLWQQLSSLPNTEQ</sequence>
<reference evidence="2" key="2">
    <citation type="submission" date="2015-07" db="EMBL/GenBank/DDBJ databases">
        <authorList>
            <person name="Welte C."/>
            <person name="de Graaf R."/>
            <person name="van den Bosch T.J.M."/>
            <person name="Op den Camp H."/>
            <person name="van Dam N."/>
            <person name="Jetten M."/>
        </authorList>
    </citation>
    <scope>NUCLEOTIDE SEQUENCE</scope>
    <source>
        <plasmid evidence="2">Drgb2</plasmid>
    </source>
</reference>
<accession>A0A0N9NLH3</accession>